<dbReference type="Proteomes" id="UP000680839">
    <property type="component" value="Chromosome"/>
</dbReference>
<protein>
    <submittedName>
        <fullName evidence="2">Uncharacterized protein</fullName>
    </submittedName>
</protein>
<evidence type="ECO:0000313" key="3">
    <source>
        <dbReference type="Proteomes" id="UP000680839"/>
    </source>
</evidence>
<organism evidence="2 3">
    <name type="scientific">Bradyrhizobium sediminis</name>
    <dbReference type="NCBI Taxonomy" id="2840469"/>
    <lineage>
        <taxon>Bacteria</taxon>
        <taxon>Pseudomonadati</taxon>
        <taxon>Pseudomonadota</taxon>
        <taxon>Alphaproteobacteria</taxon>
        <taxon>Hyphomicrobiales</taxon>
        <taxon>Nitrobacteraceae</taxon>
        <taxon>Bradyrhizobium</taxon>
    </lineage>
</organism>
<feature type="compositionally biased region" description="Polar residues" evidence="1">
    <location>
        <begin position="19"/>
        <end position="30"/>
    </location>
</feature>
<feature type="region of interest" description="Disordered" evidence="1">
    <location>
        <begin position="1"/>
        <end position="31"/>
    </location>
</feature>
<name>A0A975N9T0_9BRAD</name>
<sequence length="81" mass="8929">MIANGKSEWRSSDFGVRPTLTSRPSGNGQANVDVIQTAGLMPIARAFDDDSARRDPAIALLERPHLIRYQLLDRRTLAAIP</sequence>
<gene>
    <name evidence="2" type="ORF">KMZ29_15330</name>
</gene>
<dbReference type="RefSeq" id="WP_215620041.1">
    <property type="nucleotide sequence ID" value="NZ_CP076134.1"/>
</dbReference>
<proteinExistence type="predicted"/>
<reference evidence="2" key="1">
    <citation type="submission" date="2021-06" db="EMBL/GenBank/DDBJ databases">
        <title>Bradyrhizobium sp. S2-20-1 Genome sequencing.</title>
        <authorList>
            <person name="Jin L."/>
        </authorList>
    </citation>
    <scope>NUCLEOTIDE SEQUENCE</scope>
    <source>
        <strain evidence="2">S2-20-1</strain>
    </source>
</reference>
<dbReference type="AlphaFoldDB" id="A0A975N9T0"/>
<accession>A0A975N9T0</accession>
<evidence type="ECO:0000256" key="1">
    <source>
        <dbReference type="SAM" id="MobiDB-lite"/>
    </source>
</evidence>
<evidence type="ECO:0000313" key="2">
    <source>
        <dbReference type="EMBL" id="QWG11137.1"/>
    </source>
</evidence>
<dbReference type="EMBL" id="CP076134">
    <property type="protein sequence ID" value="QWG11137.1"/>
    <property type="molecule type" value="Genomic_DNA"/>
</dbReference>